<dbReference type="InterPro" id="IPR021109">
    <property type="entry name" value="Peptidase_aspartic_dom_sf"/>
</dbReference>
<evidence type="ECO:0000313" key="3">
    <source>
        <dbReference type="Proteomes" id="UP000077521"/>
    </source>
</evidence>
<dbReference type="Proteomes" id="UP000077521">
    <property type="component" value="Unassembled WGS sequence"/>
</dbReference>
<dbReference type="Gene3D" id="2.40.70.10">
    <property type="entry name" value="Acid Proteases"/>
    <property type="match status" value="1"/>
</dbReference>
<feature type="region of interest" description="Disordered" evidence="1">
    <location>
        <begin position="181"/>
        <end position="205"/>
    </location>
</feature>
<dbReference type="SUPFAM" id="SSF50630">
    <property type="entry name" value="Acid proteases"/>
    <property type="match status" value="1"/>
</dbReference>
<proteinExistence type="predicted"/>
<evidence type="ECO:0008006" key="4">
    <source>
        <dbReference type="Google" id="ProtNLM"/>
    </source>
</evidence>
<protein>
    <recommendedName>
        <fullName evidence="4">Peptidase A2 domain-containing protein</fullName>
    </recommendedName>
</protein>
<reference evidence="2" key="2">
    <citation type="journal article" date="2019" name="IMA Fungus">
        <title>Genome sequencing and comparison of five Tilletia species to identify candidate genes for the detection of regulated species infecting wheat.</title>
        <authorList>
            <person name="Nguyen H.D.T."/>
            <person name="Sultana T."/>
            <person name="Kesanakurti P."/>
            <person name="Hambleton S."/>
        </authorList>
    </citation>
    <scope>NUCLEOTIDE SEQUENCE</scope>
    <source>
        <strain evidence="2">DAOMC 236416</strain>
    </source>
</reference>
<name>A0A177SXR2_9BASI</name>
<evidence type="ECO:0000313" key="2">
    <source>
        <dbReference type="EMBL" id="KAE8235832.1"/>
    </source>
</evidence>
<accession>A0A177SXR2</accession>
<comment type="caution">
    <text evidence="2">The sequence shown here is derived from an EMBL/GenBank/DDBJ whole genome shotgun (WGS) entry which is preliminary data.</text>
</comment>
<sequence>MNKEVEKELSRRFRGRKIPIIGPKVHFSNAATAESDEEEELLFYTHSLPMIEVTINGKIFRALIDTGSELDMISPKVVKTVQAAVRKDGLHKVIGIGNRPETLGGVCERLPVTIGGITNTIHAWVREGLNYDLLLGMPTITRFNMACKITKEGLSWIELRNNEGVRVKILAVKAKDPRDRRYLPPNLNRRRTQVADSDEDSSTSD</sequence>
<dbReference type="Pfam" id="PF13975">
    <property type="entry name" value="gag-asp_proteas"/>
    <property type="match status" value="1"/>
</dbReference>
<dbReference type="CDD" id="cd00303">
    <property type="entry name" value="retropepsin_like"/>
    <property type="match status" value="1"/>
</dbReference>
<dbReference type="EMBL" id="LWDF02002544">
    <property type="protein sequence ID" value="KAE8235832.1"/>
    <property type="molecule type" value="Genomic_DNA"/>
</dbReference>
<dbReference type="AlphaFoldDB" id="A0A177SXR2"/>
<gene>
    <name evidence="2" type="ORF">A4X13_0g9362</name>
</gene>
<evidence type="ECO:0000256" key="1">
    <source>
        <dbReference type="SAM" id="MobiDB-lite"/>
    </source>
</evidence>
<keyword evidence="3" id="KW-1185">Reference proteome</keyword>
<organism evidence="2 3">
    <name type="scientific">Tilletia indica</name>
    <dbReference type="NCBI Taxonomy" id="43049"/>
    <lineage>
        <taxon>Eukaryota</taxon>
        <taxon>Fungi</taxon>
        <taxon>Dikarya</taxon>
        <taxon>Basidiomycota</taxon>
        <taxon>Ustilaginomycotina</taxon>
        <taxon>Exobasidiomycetes</taxon>
        <taxon>Tilletiales</taxon>
        <taxon>Tilletiaceae</taxon>
        <taxon>Tilletia</taxon>
    </lineage>
</organism>
<feature type="compositionally biased region" description="Acidic residues" evidence="1">
    <location>
        <begin position="196"/>
        <end position="205"/>
    </location>
</feature>
<reference evidence="2" key="1">
    <citation type="submission" date="2016-04" db="EMBL/GenBank/DDBJ databases">
        <authorList>
            <person name="Nguyen H.D."/>
            <person name="Samba Siva P."/>
            <person name="Cullis J."/>
            <person name="Levesque C.A."/>
            <person name="Hambleton S."/>
        </authorList>
    </citation>
    <scope>NUCLEOTIDE SEQUENCE</scope>
    <source>
        <strain evidence="2">DAOMC 236416</strain>
    </source>
</reference>